<name>A0A6C0LAT5_9ZZZZ</name>
<evidence type="ECO:0000313" key="2">
    <source>
        <dbReference type="EMBL" id="QHU26778.1"/>
    </source>
</evidence>
<protein>
    <submittedName>
        <fullName evidence="2">Uncharacterized protein</fullName>
    </submittedName>
</protein>
<keyword evidence="1" id="KW-0472">Membrane</keyword>
<evidence type="ECO:0000256" key="1">
    <source>
        <dbReference type="SAM" id="Phobius"/>
    </source>
</evidence>
<proteinExistence type="predicted"/>
<reference evidence="2" key="1">
    <citation type="journal article" date="2020" name="Nature">
        <title>Giant virus diversity and host interactions through global metagenomics.</title>
        <authorList>
            <person name="Schulz F."/>
            <person name="Roux S."/>
            <person name="Paez-Espino D."/>
            <person name="Jungbluth S."/>
            <person name="Walsh D.A."/>
            <person name="Denef V.J."/>
            <person name="McMahon K.D."/>
            <person name="Konstantinidis K.T."/>
            <person name="Eloe-Fadrosh E.A."/>
            <person name="Kyrpides N.C."/>
            <person name="Woyke T."/>
        </authorList>
    </citation>
    <scope>NUCLEOTIDE SEQUENCE</scope>
    <source>
        <strain evidence="2">GVMAG-M-3300027759-42</strain>
    </source>
</reference>
<dbReference type="EMBL" id="MN740444">
    <property type="protein sequence ID" value="QHU26778.1"/>
    <property type="molecule type" value="Genomic_DNA"/>
</dbReference>
<keyword evidence="1" id="KW-0812">Transmembrane</keyword>
<feature type="transmembrane region" description="Helical" evidence="1">
    <location>
        <begin position="6"/>
        <end position="25"/>
    </location>
</feature>
<dbReference type="AlphaFoldDB" id="A0A6C0LAT5"/>
<sequence>MDVFYLIVLGIAAVLLIIILAFIGVGMRKHGGGGPWPPVESTCPDYWSIDPSDKNYCLIPPSGSRNVGSIYSGGSVSSTFAQSKGYDAINNRINLNDPYYITCNKQKWAKKWGIYWDGYTNYNGCDAPK</sequence>
<accession>A0A6C0LAT5</accession>
<organism evidence="2">
    <name type="scientific">viral metagenome</name>
    <dbReference type="NCBI Taxonomy" id="1070528"/>
    <lineage>
        <taxon>unclassified sequences</taxon>
        <taxon>metagenomes</taxon>
        <taxon>organismal metagenomes</taxon>
    </lineage>
</organism>
<keyword evidence="1" id="KW-1133">Transmembrane helix</keyword>